<dbReference type="EMBL" id="FMZO01000003">
    <property type="protein sequence ID" value="SDC63263.1"/>
    <property type="molecule type" value="Genomic_DNA"/>
</dbReference>
<name>A0A1G6N5Z9_NIADE</name>
<organism evidence="1 2">
    <name type="scientific">Niabella drilacis (strain DSM 25811 / CCM 8410 / CCUG 62505 / LMG 26954 / E90)</name>
    <dbReference type="NCBI Taxonomy" id="1285928"/>
    <lineage>
        <taxon>Bacteria</taxon>
        <taxon>Pseudomonadati</taxon>
        <taxon>Bacteroidota</taxon>
        <taxon>Chitinophagia</taxon>
        <taxon>Chitinophagales</taxon>
        <taxon>Chitinophagaceae</taxon>
        <taxon>Niabella</taxon>
    </lineage>
</organism>
<dbReference type="Proteomes" id="UP000198757">
    <property type="component" value="Unassembled WGS sequence"/>
</dbReference>
<accession>A0A1G6N5Z9</accession>
<keyword evidence="2" id="KW-1185">Reference proteome</keyword>
<dbReference type="STRING" id="1285928.SAMN04487894_103167"/>
<gene>
    <name evidence="1" type="ORF">SAMN04487894_103167</name>
</gene>
<dbReference type="AlphaFoldDB" id="A0A1G6N5Z9"/>
<evidence type="ECO:0000313" key="1">
    <source>
        <dbReference type="EMBL" id="SDC63263.1"/>
    </source>
</evidence>
<evidence type="ECO:0000313" key="2">
    <source>
        <dbReference type="Proteomes" id="UP000198757"/>
    </source>
</evidence>
<proteinExistence type="predicted"/>
<sequence length="176" mass="20050">MQLLCIMKSHNGMRPQDIVVLLKIRSLDQAQWRYRDLALSLFLSISEVSESLTRSHRAGLIDESRRKVFRKSLMEFIEYGLQYVFPQQPGTMVIGIPTAHSHPAFKAHFTTETHYVWPDDDGSIRGLSITPLYKGAPKAALQDSVLHLMLAAIDIIRVGQTRELKFALNTLYDIIL</sequence>
<protein>
    <submittedName>
        <fullName evidence="1">Uncharacterized protein</fullName>
    </submittedName>
</protein>
<reference evidence="2" key="1">
    <citation type="submission" date="2016-10" db="EMBL/GenBank/DDBJ databases">
        <authorList>
            <person name="Varghese N."/>
            <person name="Submissions S."/>
        </authorList>
    </citation>
    <scope>NUCLEOTIDE SEQUENCE [LARGE SCALE GENOMIC DNA]</scope>
    <source>
        <strain evidence="2">DSM 25811 / CCM 8410 / LMG 26954 / E90</strain>
    </source>
</reference>
<dbReference type="RefSeq" id="WP_218127706.1">
    <property type="nucleotide sequence ID" value="NZ_FMZO01000003.1"/>
</dbReference>